<evidence type="ECO:0000259" key="12">
    <source>
        <dbReference type="PROSITE" id="PS50146"/>
    </source>
</evidence>
<keyword evidence="1 11" id="KW-0444">Lipid biosynthesis</keyword>
<feature type="binding site" evidence="11">
    <location>
        <begin position="68"/>
        <end position="74"/>
    </location>
    <ligand>
        <name>ATP</name>
        <dbReference type="ChEBI" id="CHEBI:30616"/>
    </ligand>
</feature>
<dbReference type="HAMAP" id="MF_01377">
    <property type="entry name" value="YegS"/>
    <property type="match status" value="1"/>
</dbReference>
<dbReference type="RefSeq" id="WP_075569037.1">
    <property type="nucleotide sequence ID" value="NZ_MSDO01000004.1"/>
</dbReference>
<keyword evidence="11" id="KW-0963">Cytoplasm</keyword>
<dbReference type="Gene3D" id="3.40.50.10330">
    <property type="entry name" value="Probable inorganic polyphosphate/atp-NAD kinase, domain 1"/>
    <property type="match status" value="1"/>
</dbReference>
<dbReference type="InterPro" id="IPR017438">
    <property type="entry name" value="ATP-NAD_kinase_N"/>
</dbReference>
<reference evidence="13 14" key="1">
    <citation type="submission" date="2016-12" db="EMBL/GenBank/DDBJ databases">
        <title>Draft genome sequences of strains Salinicola socius SMB35, Salinicola sp. MH3R3-1 and Chromohalobacter sp. SMB17 from the Verkhnekamsk potash mining region of Russia.</title>
        <authorList>
            <person name="Mavrodi D.V."/>
            <person name="Olsson B.E."/>
            <person name="Korsakova E.S."/>
            <person name="Pyankova A."/>
            <person name="Mavrodi O.V."/>
            <person name="Plotnikova E.G."/>
        </authorList>
    </citation>
    <scope>NUCLEOTIDE SEQUENCE [LARGE SCALE GENOMIC DNA]</scope>
    <source>
        <strain evidence="13 14">SMB35</strain>
    </source>
</reference>
<dbReference type="GO" id="GO:0005886">
    <property type="term" value="C:plasma membrane"/>
    <property type="evidence" value="ECO:0007669"/>
    <property type="project" value="TreeGrafter"/>
</dbReference>
<evidence type="ECO:0000256" key="1">
    <source>
        <dbReference type="ARBA" id="ARBA00022516"/>
    </source>
</evidence>
<dbReference type="InterPro" id="IPR045540">
    <property type="entry name" value="YegS/DAGK_C"/>
</dbReference>
<comment type="cofactor">
    <cofactor evidence="11">
        <name>Mg(2+)</name>
        <dbReference type="ChEBI" id="CHEBI:18420"/>
    </cofactor>
    <cofactor evidence="11">
        <name>Ca(2+)</name>
        <dbReference type="ChEBI" id="CHEBI:29108"/>
    </cofactor>
    <text evidence="11">Binds 1 Mg(2+) ion per subunit. Ca(2+) may be able to substitute.</text>
</comment>
<evidence type="ECO:0000256" key="8">
    <source>
        <dbReference type="ARBA" id="ARBA00023098"/>
    </source>
</evidence>
<evidence type="ECO:0000256" key="5">
    <source>
        <dbReference type="ARBA" id="ARBA00022777"/>
    </source>
</evidence>
<evidence type="ECO:0000256" key="11">
    <source>
        <dbReference type="HAMAP-Rule" id="MF_01377"/>
    </source>
</evidence>
<comment type="function">
    <text evidence="11">Probably phosphorylates lipids; the in vivo substrate is unknown.</text>
</comment>
<sequence>MASHGKESTWLILNGKSAQQPEIREAVEHLRRQGHDLRVRVTWEGGDGVGLVDDAIAGGATRIVAGGGDGSINEIVAGLMRQAPERRPAMGVLPLGSANDFAHGLNLPMTPHEALALAITGDVRQVDVGKLDDEPFINVASGGFGAEITTSTPVGLKRLLGGGAYSLMGMLKAWNYQPFEGHMRWPDGEARVPLFMLAIGNGCQAGGGQRLAPSAKLDDGLLELLFVRHFNSLGELKRIIDELENLPQDGEFVRYLRVPWVEFDSNGAFPLNLDGEPRRYGHFRASLDRGALPLVVPKSCPLLLYPG</sequence>
<dbReference type="EMBL" id="MSDO01000004">
    <property type="protein sequence ID" value="OLO05352.1"/>
    <property type="molecule type" value="Genomic_DNA"/>
</dbReference>
<dbReference type="PROSITE" id="PS50146">
    <property type="entry name" value="DAGK"/>
    <property type="match status" value="1"/>
</dbReference>
<dbReference type="Pfam" id="PF19279">
    <property type="entry name" value="YegS_C"/>
    <property type="match status" value="1"/>
</dbReference>
<gene>
    <name evidence="13" type="ORF">BTW07_04820</name>
</gene>
<proteinExistence type="inferred from homology"/>
<keyword evidence="9 11" id="KW-0594">Phospholipid biosynthesis</keyword>
<evidence type="ECO:0000256" key="3">
    <source>
        <dbReference type="ARBA" id="ARBA00022723"/>
    </source>
</evidence>
<keyword evidence="5 11" id="KW-0418">Kinase</keyword>
<feature type="binding site" evidence="11">
    <location>
        <position position="216"/>
    </location>
    <ligand>
        <name>Mg(2+)</name>
        <dbReference type="ChEBI" id="CHEBI:18420"/>
    </ligand>
</feature>
<evidence type="ECO:0000313" key="13">
    <source>
        <dbReference type="EMBL" id="OLO05352.1"/>
    </source>
</evidence>
<dbReference type="SMART" id="SM00046">
    <property type="entry name" value="DAGKc"/>
    <property type="match status" value="1"/>
</dbReference>
<evidence type="ECO:0000256" key="10">
    <source>
        <dbReference type="ARBA" id="ARBA00023264"/>
    </source>
</evidence>
<evidence type="ECO:0000256" key="4">
    <source>
        <dbReference type="ARBA" id="ARBA00022741"/>
    </source>
</evidence>
<dbReference type="GO" id="GO:0005524">
    <property type="term" value="F:ATP binding"/>
    <property type="evidence" value="ECO:0007669"/>
    <property type="project" value="UniProtKB-UniRule"/>
</dbReference>
<name>A0A1Q8SVE0_9GAMM</name>
<dbReference type="PANTHER" id="PTHR12358:SF106">
    <property type="entry name" value="LIPID KINASE YEGS"/>
    <property type="match status" value="1"/>
</dbReference>
<dbReference type="PANTHER" id="PTHR12358">
    <property type="entry name" value="SPHINGOSINE KINASE"/>
    <property type="match status" value="1"/>
</dbReference>
<keyword evidence="4 11" id="KW-0547">Nucleotide-binding</keyword>
<dbReference type="GO" id="GO:0000287">
    <property type="term" value="F:magnesium ion binding"/>
    <property type="evidence" value="ECO:0007669"/>
    <property type="project" value="UniProtKB-UniRule"/>
</dbReference>
<keyword evidence="7 11" id="KW-0460">Magnesium</keyword>
<keyword evidence="14" id="KW-1185">Reference proteome</keyword>
<keyword evidence="8 11" id="KW-0443">Lipid metabolism</keyword>
<dbReference type="GO" id="GO:0008654">
    <property type="term" value="P:phospholipid biosynthetic process"/>
    <property type="evidence" value="ECO:0007669"/>
    <property type="project" value="UniProtKB-UniRule"/>
</dbReference>
<dbReference type="InterPro" id="IPR001206">
    <property type="entry name" value="Diacylglycerol_kinase_cat_dom"/>
</dbReference>
<dbReference type="InterPro" id="IPR005218">
    <property type="entry name" value="Diacylglycerol/lipid_kinase"/>
</dbReference>
<dbReference type="InterPro" id="IPR022433">
    <property type="entry name" value="Lip_kinase_YegS"/>
</dbReference>
<keyword evidence="10 11" id="KW-1208">Phospholipid metabolism</keyword>
<keyword evidence="3 11" id="KW-0479">Metal-binding</keyword>
<dbReference type="InterPro" id="IPR016064">
    <property type="entry name" value="NAD/diacylglycerol_kinase_sf"/>
</dbReference>
<feature type="binding site" evidence="11">
    <location>
        <position position="42"/>
    </location>
    <ligand>
        <name>ATP</name>
        <dbReference type="ChEBI" id="CHEBI:30616"/>
    </ligand>
</feature>
<feature type="active site" description="Proton acceptor" evidence="11">
    <location>
        <position position="276"/>
    </location>
</feature>
<dbReference type="NCBIfam" id="TIGR00147">
    <property type="entry name" value="YegS/Rv2252/BmrU family lipid kinase"/>
    <property type="match status" value="1"/>
</dbReference>
<dbReference type="AlphaFoldDB" id="A0A1Q8SVE0"/>
<comment type="subcellular location">
    <subcellularLocation>
        <location evidence="11">Cytoplasm</location>
    </subcellularLocation>
</comment>
<protein>
    <recommendedName>
        <fullName evidence="11">Probable lipid kinase YegS-like</fullName>
        <ecNumber evidence="11">2.7.1.-</ecNumber>
    </recommendedName>
</protein>
<evidence type="ECO:0000313" key="14">
    <source>
        <dbReference type="Proteomes" id="UP000186878"/>
    </source>
</evidence>
<dbReference type="GO" id="GO:0001727">
    <property type="term" value="F:lipid kinase activity"/>
    <property type="evidence" value="ECO:0007669"/>
    <property type="project" value="UniProtKB-UniRule"/>
</dbReference>
<feature type="binding site" evidence="11">
    <location>
        <position position="219"/>
    </location>
    <ligand>
        <name>Mg(2+)</name>
        <dbReference type="ChEBI" id="CHEBI:18420"/>
    </ligand>
</feature>
<dbReference type="Gene3D" id="2.60.200.40">
    <property type="match status" value="1"/>
</dbReference>
<comment type="similarity">
    <text evidence="11">Belongs to the diacylglycerol/lipid kinase family. YegS lipid kinase subfamily.</text>
</comment>
<feature type="domain" description="DAGKc" evidence="12">
    <location>
        <begin position="4"/>
        <end position="135"/>
    </location>
</feature>
<dbReference type="GO" id="GO:0005737">
    <property type="term" value="C:cytoplasm"/>
    <property type="evidence" value="ECO:0007669"/>
    <property type="project" value="UniProtKB-SubCell"/>
</dbReference>
<comment type="caution">
    <text evidence="13">The sequence shown here is derived from an EMBL/GenBank/DDBJ whole genome shotgun (WGS) entry which is preliminary data.</text>
</comment>
<dbReference type="EC" id="2.7.1.-" evidence="11"/>
<evidence type="ECO:0000256" key="9">
    <source>
        <dbReference type="ARBA" id="ARBA00023209"/>
    </source>
</evidence>
<feature type="binding site" evidence="11">
    <location>
        <position position="97"/>
    </location>
    <ligand>
        <name>ATP</name>
        <dbReference type="ChEBI" id="CHEBI:30616"/>
    </ligand>
</feature>
<dbReference type="SUPFAM" id="SSF111331">
    <property type="entry name" value="NAD kinase/diacylglycerol kinase-like"/>
    <property type="match status" value="1"/>
</dbReference>
<dbReference type="STRING" id="404433.BTW07_04820"/>
<dbReference type="InterPro" id="IPR050187">
    <property type="entry name" value="Lipid_Phosphate_FormReg"/>
</dbReference>
<feature type="binding site" evidence="11">
    <location>
        <position position="221"/>
    </location>
    <ligand>
        <name>Mg(2+)</name>
        <dbReference type="ChEBI" id="CHEBI:18420"/>
    </ligand>
</feature>
<accession>A0A1Q8SVE0</accession>
<evidence type="ECO:0000256" key="2">
    <source>
        <dbReference type="ARBA" id="ARBA00022679"/>
    </source>
</evidence>
<keyword evidence="2 11" id="KW-0808">Transferase</keyword>
<evidence type="ECO:0000256" key="7">
    <source>
        <dbReference type="ARBA" id="ARBA00022842"/>
    </source>
</evidence>
<organism evidence="13 14">
    <name type="scientific">Salinicola socius</name>
    <dbReference type="NCBI Taxonomy" id="404433"/>
    <lineage>
        <taxon>Bacteria</taxon>
        <taxon>Pseudomonadati</taxon>
        <taxon>Pseudomonadota</taxon>
        <taxon>Gammaproteobacteria</taxon>
        <taxon>Oceanospirillales</taxon>
        <taxon>Halomonadaceae</taxon>
        <taxon>Salinicola</taxon>
    </lineage>
</organism>
<dbReference type="Pfam" id="PF00781">
    <property type="entry name" value="DAGK_cat"/>
    <property type="match status" value="1"/>
</dbReference>
<dbReference type="NCBIfam" id="NF009602">
    <property type="entry name" value="PRK13054.1"/>
    <property type="match status" value="1"/>
</dbReference>
<dbReference type="Proteomes" id="UP000186878">
    <property type="component" value="Unassembled WGS sequence"/>
</dbReference>
<keyword evidence="6 11" id="KW-0067">ATP-binding</keyword>
<dbReference type="OrthoDB" id="142078at2"/>
<evidence type="ECO:0000256" key="6">
    <source>
        <dbReference type="ARBA" id="ARBA00022840"/>
    </source>
</evidence>